<keyword evidence="3" id="KW-1185">Reference proteome</keyword>
<dbReference type="InterPro" id="IPR036900">
    <property type="entry name" value="A-D-PHexomutase_C_sf"/>
</dbReference>
<organism evidence="1 3">
    <name type="scientific">Endomicrobium trichonymphae</name>
    <dbReference type="NCBI Taxonomy" id="1408204"/>
    <lineage>
        <taxon>Bacteria</taxon>
        <taxon>Pseudomonadati</taxon>
        <taxon>Elusimicrobiota</taxon>
        <taxon>Endomicrobiia</taxon>
        <taxon>Endomicrobiales</taxon>
        <taxon>Endomicrobiaceae</taxon>
        <taxon>Candidatus Endomicrobiellum</taxon>
    </lineage>
</organism>
<evidence type="ECO:0000313" key="2">
    <source>
        <dbReference type="EMBL" id="OEG69431.1"/>
    </source>
</evidence>
<dbReference type="SUPFAM" id="SSF55957">
    <property type="entry name" value="Phosphoglucomutase, C-terminal domain"/>
    <property type="match status" value="1"/>
</dbReference>
<proteinExistence type="predicted"/>
<reference evidence="1 3" key="1">
    <citation type="submission" date="2015-11" db="EMBL/GenBank/DDBJ databases">
        <title>Evidence for parallel genomic evolution in an endosymbiosis of termite gut flagellates.</title>
        <authorList>
            <person name="Zheng H."/>
        </authorList>
    </citation>
    <scope>NUCLEOTIDE SEQUENCE [LARGE SCALE GENOMIC DNA]</scope>
    <source>
        <strain evidence="1 3">CET450</strain>
    </source>
</reference>
<dbReference type="Proteomes" id="UP000095237">
    <property type="component" value="Unassembled WGS sequence"/>
</dbReference>
<dbReference type="EMBL" id="LNVX01000727">
    <property type="protein sequence ID" value="OEG69406.1"/>
    <property type="molecule type" value="Genomic_DNA"/>
</dbReference>
<gene>
    <name evidence="2" type="ORF">ATZ36_09590</name>
    <name evidence="1" type="ORF">ATZ36_09740</name>
</gene>
<sequence length="77" mass="9074">MDIFRNILETRPPESIVGMRVQKDIAVDGHKFILDDNTWIGFRVSGMESLIRIYAKFDLQTKLKKLLKTGRDFVYRK</sequence>
<protein>
    <recommendedName>
        <fullName evidence="4">Alpha-D-phosphohexomutase C-terminal domain-containing protein</fullName>
    </recommendedName>
</protein>
<accession>A0A1E5IFY4</accession>
<dbReference type="AlphaFoldDB" id="A0A1E5IFY4"/>
<name>A0A1E5IFY4_ENDTX</name>
<dbReference type="EMBL" id="LNVX01000715">
    <property type="protein sequence ID" value="OEG69431.1"/>
    <property type="molecule type" value="Genomic_DNA"/>
</dbReference>
<evidence type="ECO:0008006" key="4">
    <source>
        <dbReference type="Google" id="ProtNLM"/>
    </source>
</evidence>
<evidence type="ECO:0000313" key="1">
    <source>
        <dbReference type="EMBL" id="OEG69406.1"/>
    </source>
</evidence>
<evidence type="ECO:0000313" key="3">
    <source>
        <dbReference type="Proteomes" id="UP000095237"/>
    </source>
</evidence>
<comment type="caution">
    <text evidence="1">The sequence shown here is derived from an EMBL/GenBank/DDBJ whole genome shotgun (WGS) entry which is preliminary data.</text>
</comment>
<dbReference type="Gene3D" id="3.30.310.50">
    <property type="entry name" value="Alpha-D-phosphohexomutase, C-terminal domain"/>
    <property type="match status" value="1"/>
</dbReference>
<dbReference type="GO" id="GO:0016868">
    <property type="term" value="F:intramolecular phosphotransferase activity"/>
    <property type="evidence" value="ECO:0007669"/>
    <property type="project" value="InterPro"/>
</dbReference>